<dbReference type="InterPro" id="IPR005097">
    <property type="entry name" value="Sacchrp_dh_NADP-bd"/>
</dbReference>
<feature type="domain" description="Saccharopine dehydrogenase-like C-terminal" evidence="2">
    <location>
        <begin position="150"/>
        <end position="397"/>
    </location>
</feature>
<dbReference type="Pfam" id="PF03435">
    <property type="entry name" value="Sacchrp_dh_NADP"/>
    <property type="match status" value="1"/>
</dbReference>
<comment type="caution">
    <text evidence="3">The sequence shown here is derived from an EMBL/GenBank/DDBJ whole genome shotgun (WGS) entry which is preliminary data.</text>
</comment>
<reference evidence="3" key="1">
    <citation type="journal article" date="2015" name="Nature">
        <title>Complex archaea that bridge the gap between prokaryotes and eukaryotes.</title>
        <authorList>
            <person name="Spang A."/>
            <person name="Saw J.H."/>
            <person name="Jorgensen S.L."/>
            <person name="Zaremba-Niedzwiedzka K."/>
            <person name="Martijn J."/>
            <person name="Lind A.E."/>
            <person name="van Eijk R."/>
            <person name="Schleper C."/>
            <person name="Guy L."/>
            <person name="Ettema T.J."/>
        </authorList>
    </citation>
    <scope>NUCLEOTIDE SEQUENCE</scope>
</reference>
<dbReference type="EMBL" id="LAZR01000099">
    <property type="protein sequence ID" value="KKN91932.1"/>
    <property type="molecule type" value="Genomic_DNA"/>
</dbReference>
<dbReference type="AlphaFoldDB" id="A0A0F9UWT4"/>
<organism evidence="3">
    <name type="scientific">marine sediment metagenome</name>
    <dbReference type="NCBI Taxonomy" id="412755"/>
    <lineage>
        <taxon>unclassified sequences</taxon>
        <taxon>metagenomes</taxon>
        <taxon>ecological metagenomes</taxon>
    </lineage>
</organism>
<protein>
    <recommendedName>
        <fullName evidence="4">Saccharopine dehydrogenase</fullName>
    </recommendedName>
</protein>
<dbReference type="SUPFAM" id="SSF51735">
    <property type="entry name" value="NAD(P)-binding Rossmann-fold domains"/>
    <property type="match status" value="1"/>
</dbReference>
<evidence type="ECO:0000259" key="1">
    <source>
        <dbReference type="Pfam" id="PF03435"/>
    </source>
</evidence>
<accession>A0A0F9UWT4</accession>
<evidence type="ECO:0008006" key="4">
    <source>
        <dbReference type="Google" id="ProtNLM"/>
    </source>
</evidence>
<proteinExistence type="predicted"/>
<gene>
    <name evidence="3" type="ORF">LCGC14_0214070</name>
</gene>
<evidence type="ECO:0000259" key="2">
    <source>
        <dbReference type="Pfam" id="PF16653"/>
    </source>
</evidence>
<sequence length="412" mass="45315">MKKNVLIIGAGGVAQVVAHKCAQHNDVLGSIHIASRTVDKCQQLIDSVREKGSLKVAGELQAHALDALDIEATKALIAKTQSQLVINVGSSFINMSVLQACIETGSAYLDTAIHEDPQKICETPPWYANYEWKRRELCAEKGITAVLGIGFDPGVVNAYAALAVNEYFDSVEEIDIIDINAGSHGRYFATNFDPEINFREFTGRVWSWQNSQWTENSMFQVKRTDDLPVVGVQTSYLTGHDELHSLSQNLNVPNIRFWMGFGEHYINVFTVLNNLGLLSEQPVTTAEGLEVVPLKLVKAVLPDPSSLAPDYQGKTCIGNVVRGKKDGRDKEIFIYNIADHAEAYREVGSQGISYTAGVPVVAAALLIASGEWDAQKMVNVEELPPKPFISLLNEMGLPTRIRDEEGDRPLSF</sequence>
<dbReference type="Pfam" id="PF16653">
    <property type="entry name" value="Sacchrp_dh_C"/>
    <property type="match status" value="1"/>
</dbReference>
<dbReference type="Gene3D" id="3.40.50.720">
    <property type="entry name" value="NAD(P)-binding Rossmann-like Domain"/>
    <property type="match status" value="1"/>
</dbReference>
<dbReference type="PANTHER" id="PTHR43796">
    <property type="entry name" value="CARBOXYNORSPERMIDINE SYNTHASE"/>
    <property type="match status" value="1"/>
</dbReference>
<dbReference type="InterPro" id="IPR032095">
    <property type="entry name" value="Sacchrp_dh-like_C"/>
</dbReference>
<feature type="domain" description="Saccharopine dehydrogenase NADP binding" evidence="1">
    <location>
        <begin position="5"/>
        <end position="146"/>
    </location>
</feature>
<dbReference type="Gene3D" id="3.30.360.10">
    <property type="entry name" value="Dihydrodipicolinate Reductase, domain 2"/>
    <property type="match status" value="1"/>
</dbReference>
<dbReference type="PANTHER" id="PTHR43796:SF2">
    <property type="entry name" value="CARBOXYNORSPERMIDINE SYNTHASE"/>
    <property type="match status" value="1"/>
</dbReference>
<evidence type="ECO:0000313" key="3">
    <source>
        <dbReference type="EMBL" id="KKN91932.1"/>
    </source>
</evidence>
<name>A0A0F9UWT4_9ZZZZ</name>
<dbReference type="InterPro" id="IPR036291">
    <property type="entry name" value="NAD(P)-bd_dom_sf"/>
</dbReference>